<organism evidence="2 3">
    <name type="scientific">Schizophyllum amplum</name>
    <dbReference type="NCBI Taxonomy" id="97359"/>
    <lineage>
        <taxon>Eukaryota</taxon>
        <taxon>Fungi</taxon>
        <taxon>Dikarya</taxon>
        <taxon>Basidiomycota</taxon>
        <taxon>Agaricomycotina</taxon>
        <taxon>Agaricomycetes</taxon>
        <taxon>Agaricomycetidae</taxon>
        <taxon>Agaricales</taxon>
        <taxon>Schizophyllaceae</taxon>
        <taxon>Schizophyllum</taxon>
    </lineage>
</organism>
<dbReference type="OrthoDB" id="2687259at2759"/>
<feature type="compositionally biased region" description="Pro residues" evidence="1">
    <location>
        <begin position="31"/>
        <end position="49"/>
    </location>
</feature>
<evidence type="ECO:0000313" key="2">
    <source>
        <dbReference type="EMBL" id="TRM61255.1"/>
    </source>
</evidence>
<dbReference type="InterPro" id="IPR041078">
    <property type="entry name" value="Plavaka"/>
</dbReference>
<comment type="caution">
    <text evidence="2">The sequence shown here is derived from an EMBL/GenBank/DDBJ whole genome shotgun (WGS) entry which is preliminary data.</text>
</comment>
<evidence type="ECO:0000256" key="1">
    <source>
        <dbReference type="SAM" id="MobiDB-lite"/>
    </source>
</evidence>
<feature type="region of interest" description="Disordered" evidence="1">
    <location>
        <begin position="98"/>
        <end position="118"/>
    </location>
</feature>
<sequence length="1225" mass="138750">MSLLHFRVLLPGGADADHDSSRATTDVPQNDMPPPPPPPPPPPAPPPRTLEPTRSGRARKFPQKYKDFRPTEFVASIIPDSVELPDIPEVVLPETAVDQTTTEPEVLSRDVENAPTPLPGTLPPELAKHLDNDGFLNYPEDAFGTWRSYPGIPTYIPPAESEAADLCDGPGFKKPHPSEAAGLGAPSDTARAESSIKITNITPFDNITVFRLMSWWYGSKGNLSLKLLNDLVHDVMLQPDFDPAHLEGFSAEKEMKRMDAHRRLTGAKDGWRNGTVKLSLPCEKAKHDAEANAPVLEINTVRYRPLIEVIRTAFEQPGAKFMHLFPYRLFHRPRPDADPSPIIEEIYNTPAVLEEHQAVQSIPFEAGTPPEHLAVESIILPICPYSDATSLAQFGNTSLWPIYIWFGNVSNSFSAMHVAYMPTLPDDLQDEYAKHFGKNASPATMTFLKRELFQGVWELLIDDDFVHAYKHGIILKCIDGIYRRIFPRFFSYSADYPEKVLLSSIKSQAQCPCPRCTTPKEKFREMGTQADMDRRETLARVDSSDRQDVIEMVRGGIFENGVGVNSKAVEDVLGATSETPVRNAFSWRLRDLGLNFYQLFVVDLLHEFELGVWKAIFIHLLRILQARGQAVVHELNRRYRAVPAFGRDTIRRVHKNVSELKQLAARDYEDYLQCAIPCFDSLLPEPFNSYILTLLFTLATWHALAKLRQHTASSLSDLRDETTTLGSDVRNFETHVCKSFTTKELPRETAARSRRALAAAKKSKGKRKAKEGDDVNISSCGKSFNMNTYKYHALGDYAASIAQFGTTDNTSTQMGESEHRRVKRFAPRTGKKDYATGISKHVDRERLVHDINEKNAPLLATKRDPKHSFDESESLPPTSPKDDYNIAESQRDFDNIYKWMRDNKDDPAAKDFGTRLKDHLLRRRGYTPASDTDEFSTLEHAKLHIQNDRVYWHQSMRINYTTYNMRRAQDVINPDFRSDIFVYATDDDAHPFWYARVIGILHVNVYDPVRRTSERMEVLWARWYAFDSDNSSGWKAKRLHRVGFVPGNGEDAFGFIDPQDVVRASHLIPSFADGCTSALLDKSELARRKEEENLDYHRYYVNMFADRDMFMRYRGGGVGHKHPSSQVFLDDRIDPAVPAADSDIADPETSITDDSPVVQLQDTPQLVLQDGDVMGKVIDDLDVEFDDEFWESEDEWPDPGEILAERATDPAIEQDLDVESGYNVL</sequence>
<dbReference type="EMBL" id="VDMD01000017">
    <property type="protein sequence ID" value="TRM61255.1"/>
    <property type="molecule type" value="Genomic_DNA"/>
</dbReference>
<proteinExistence type="predicted"/>
<dbReference type="AlphaFoldDB" id="A0A550C8Z8"/>
<feature type="region of interest" description="Disordered" evidence="1">
    <location>
        <begin position="11"/>
        <end position="66"/>
    </location>
</feature>
<dbReference type="Pfam" id="PF18759">
    <property type="entry name" value="Plavaka"/>
    <property type="match status" value="1"/>
</dbReference>
<dbReference type="STRING" id="97359.A0A550C8Z8"/>
<reference evidence="2 3" key="1">
    <citation type="journal article" date="2019" name="New Phytol.">
        <title>Comparative genomics reveals unique wood-decay strategies and fruiting body development in the Schizophyllaceae.</title>
        <authorList>
            <person name="Almasi E."/>
            <person name="Sahu N."/>
            <person name="Krizsan K."/>
            <person name="Balint B."/>
            <person name="Kovacs G.M."/>
            <person name="Kiss B."/>
            <person name="Cseklye J."/>
            <person name="Drula E."/>
            <person name="Henrissat B."/>
            <person name="Nagy I."/>
            <person name="Chovatia M."/>
            <person name="Adam C."/>
            <person name="LaButti K."/>
            <person name="Lipzen A."/>
            <person name="Riley R."/>
            <person name="Grigoriev I.V."/>
            <person name="Nagy L.G."/>
        </authorList>
    </citation>
    <scope>NUCLEOTIDE SEQUENCE [LARGE SCALE GENOMIC DNA]</scope>
    <source>
        <strain evidence="2 3">NL-1724</strain>
    </source>
</reference>
<feature type="region of interest" description="Disordered" evidence="1">
    <location>
        <begin position="853"/>
        <end position="887"/>
    </location>
</feature>
<evidence type="ECO:0000313" key="3">
    <source>
        <dbReference type="Proteomes" id="UP000320762"/>
    </source>
</evidence>
<keyword evidence="3" id="KW-1185">Reference proteome</keyword>
<gene>
    <name evidence="2" type="ORF">BD626DRAFT_558654</name>
</gene>
<feature type="compositionally biased region" description="Basic and acidic residues" evidence="1">
    <location>
        <begin position="861"/>
        <end position="870"/>
    </location>
</feature>
<dbReference type="Proteomes" id="UP000320762">
    <property type="component" value="Unassembled WGS sequence"/>
</dbReference>
<accession>A0A550C8Z8</accession>
<name>A0A550C8Z8_9AGAR</name>
<protein>
    <submittedName>
        <fullName evidence="2">Uncharacterized protein</fullName>
    </submittedName>
</protein>